<sequence>MAAVLVEFICPLCSGPGIWAYPSAIIRCPYCTRWLTVKDVHNPAKLDPESEQLILF</sequence>
<dbReference type="Proteomes" id="UP000049855">
    <property type="component" value="Unassembled WGS sequence"/>
</dbReference>
<accession>A0A0U1KW54</accession>
<organism evidence="1 2">
    <name type="scientific">Sporomusa ovata</name>
    <dbReference type="NCBI Taxonomy" id="2378"/>
    <lineage>
        <taxon>Bacteria</taxon>
        <taxon>Bacillati</taxon>
        <taxon>Bacillota</taxon>
        <taxon>Negativicutes</taxon>
        <taxon>Selenomonadales</taxon>
        <taxon>Sporomusaceae</taxon>
        <taxon>Sporomusa</taxon>
    </lineage>
</organism>
<protein>
    <submittedName>
        <fullName evidence="1">Uncharacterized protein</fullName>
    </submittedName>
</protein>
<dbReference type="RefSeq" id="WP_021167473.1">
    <property type="nucleotide sequence ID" value="NZ_CTRP01000004.1"/>
</dbReference>
<evidence type="ECO:0000313" key="2">
    <source>
        <dbReference type="Proteomes" id="UP000049855"/>
    </source>
</evidence>
<gene>
    <name evidence="1" type="ORF">SpAn4DRAFT_3874</name>
</gene>
<evidence type="ECO:0000313" key="1">
    <source>
        <dbReference type="EMBL" id="CQR71369.1"/>
    </source>
</evidence>
<dbReference type="AlphaFoldDB" id="A0A0U1KW54"/>
<proteinExistence type="predicted"/>
<name>A0A0U1KW54_9FIRM</name>
<keyword evidence="2" id="KW-1185">Reference proteome</keyword>
<reference evidence="2" key="1">
    <citation type="submission" date="2015-03" db="EMBL/GenBank/DDBJ databases">
        <authorList>
            <person name="Nijsse Bart"/>
        </authorList>
    </citation>
    <scope>NUCLEOTIDE SEQUENCE [LARGE SCALE GENOMIC DNA]</scope>
</reference>
<dbReference type="EMBL" id="CTRP01000004">
    <property type="protein sequence ID" value="CQR71369.1"/>
    <property type="molecule type" value="Genomic_DNA"/>
</dbReference>